<evidence type="ECO:0000256" key="1">
    <source>
        <dbReference type="ARBA" id="ARBA00005534"/>
    </source>
</evidence>
<dbReference type="PANTHER" id="PTHR30615:SF8">
    <property type="entry name" value="UPF0047 PROTEIN C4A8.02C"/>
    <property type="match status" value="1"/>
</dbReference>
<reference evidence="2" key="1">
    <citation type="submission" date="2021-01" db="EMBL/GenBank/DDBJ databases">
        <title>Description of Breznakiella homolactica.</title>
        <authorList>
            <person name="Song Y."/>
            <person name="Brune A."/>
        </authorList>
    </citation>
    <scope>NUCLEOTIDE SEQUENCE</scope>
    <source>
        <strain evidence="2">RmG30</strain>
    </source>
</reference>
<protein>
    <submittedName>
        <fullName evidence="2">YjbQ family protein</fullName>
    </submittedName>
</protein>
<dbReference type="InterPro" id="IPR035917">
    <property type="entry name" value="YjbQ-like_sf"/>
</dbReference>
<name>A0A7T7XNM6_9SPIR</name>
<dbReference type="EMBL" id="CP067089">
    <property type="protein sequence ID" value="QQO09656.1"/>
    <property type="molecule type" value="Genomic_DNA"/>
</dbReference>
<organism evidence="2 3">
    <name type="scientific">Breznakiella homolactica</name>
    <dbReference type="NCBI Taxonomy" id="2798577"/>
    <lineage>
        <taxon>Bacteria</taxon>
        <taxon>Pseudomonadati</taxon>
        <taxon>Spirochaetota</taxon>
        <taxon>Spirochaetia</taxon>
        <taxon>Spirochaetales</taxon>
        <taxon>Breznakiellaceae</taxon>
        <taxon>Breznakiella</taxon>
    </lineage>
</organism>
<dbReference type="AlphaFoldDB" id="A0A7T7XNM6"/>
<keyword evidence="3" id="KW-1185">Reference proteome</keyword>
<sequence>MTILESFNVKTRAKDEWVAVTREVESIVSRSGVREGICVVFVPHTTAAVTINENADPDVPRDVLFALDSISPDRREFRHGEGNSAAHTKTALVGPSLTVIVTGGRLLLGTWQGIWFNEYDGPRTRHVHVRVLGE</sequence>
<dbReference type="InterPro" id="IPR001602">
    <property type="entry name" value="UPF0047_YjbQ-like"/>
</dbReference>
<dbReference type="PANTHER" id="PTHR30615">
    <property type="entry name" value="UNCHARACTERIZED PROTEIN YJBQ-RELATED"/>
    <property type="match status" value="1"/>
</dbReference>
<dbReference type="SUPFAM" id="SSF111038">
    <property type="entry name" value="YjbQ-like"/>
    <property type="match status" value="1"/>
</dbReference>
<dbReference type="RefSeq" id="WP_215626959.1">
    <property type="nucleotide sequence ID" value="NZ_CP067089.2"/>
</dbReference>
<dbReference type="PIRSF" id="PIRSF004681">
    <property type="entry name" value="UCP004681"/>
    <property type="match status" value="1"/>
</dbReference>
<accession>A0A7T7XNM6</accession>
<dbReference type="Pfam" id="PF01894">
    <property type="entry name" value="YjbQ"/>
    <property type="match status" value="1"/>
</dbReference>
<comment type="similarity">
    <text evidence="1">Belongs to the UPF0047 family.</text>
</comment>
<dbReference type="Gene3D" id="2.60.120.460">
    <property type="entry name" value="YjbQ-like"/>
    <property type="match status" value="1"/>
</dbReference>
<dbReference type="NCBIfam" id="TIGR00149">
    <property type="entry name" value="TIGR00149_YjbQ"/>
    <property type="match status" value="1"/>
</dbReference>
<dbReference type="PROSITE" id="PS01314">
    <property type="entry name" value="UPF0047"/>
    <property type="match status" value="1"/>
</dbReference>
<evidence type="ECO:0000313" key="3">
    <source>
        <dbReference type="Proteomes" id="UP000595917"/>
    </source>
</evidence>
<evidence type="ECO:0000313" key="2">
    <source>
        <dbReference type="EMBL" id="QQO09656.1"/>
    </source>
</evidence>
<dbReference type="Proteomes" id="UP000595917">
    <property type="component" value="Chromosome"/>
</dbReference>
<gene>
    <name evidence="2" type="ORF">JFL75_01685</name>
</gene>
<dbReference type="KEGG" id="bhc:JFL75_01685"/>
<proteinExistence type="inferred from homology"/>